<evidence type="ECO:0000313" key="3">
    <source>
        <dbReference type="Proteomes" id="UP000054538"/>
    </source>
</evidence>
<evidence type="ECO:0000313" key="2">
    <source>
        <dbReference type="EMBL" id="KIK81174.1"/>
    </source>
</evidence>
<feature type="domain" description="DDE-1" evidence="1">
    <location>
        <begin position="18"/>
        <end position="86"/>
    </location>
</feature>
<dbReference type="Pfam" id="PF03184">
    <property type="entry name" value="DDE_1"/>
    <property type="match status" value="1"/>
</dbReference>
<feature type="non-terminal residue" evidence="2">
    <location>
        <position position="88"/>
    </location>
</feature>
<proteinExistence type="predicted"/>
<evidence type="ECO:0000259" key="1">
    <source>
        <dbReference type="Pfam" id="PF03184"/>
    </source>
</evidence>
<dbReference type="GO" id="GO:0003676">
    <property type="term" value="F:nucleic acid binding"/>
    <property type="evidence" value="ECO:0007669"/>
    <property type="project" value="InterPro"/>
</dbReference>
<dbReference type="InterPro" id="IPR004875">
    <property type="entry name" value="DDE_SF_endonuclease_dom"/>
</dbReference>
<protein>
    <recommendedName>
        <fullName evidence="1">DDE-1 domain-containing protein</fullName>
    </recommendedName>
</protein>
<organism evidence="2 3">
    <name type="scientific">Paxillus rubicundulus Ve08.2h10</name>
    <dbReference type="NCBI Taxonomy" id="930991"/>
    <lineage>
        <taxon>Eukaryota</taxon>
        <taxon>Fungi</taxon>
        <taxon>Dikarya</taxon>
        <taxon>Basidiomycota</taxon>
        <taxon>Agaricomycotina</taxon>
        <taxon>Agaricomycetes</taxon>
        <taxon>Agaricomycetidae</taxon>
        <taxon>Boletales</taxon>
        <taxon>Paxilineae</taxon>
        <taxon>Paxillaceae</taxon>
        <taxon>Paxillus</taxon>
    </lineage>
</organism>
<sequence>KYKLKSDDLELVTMLEKICADGTATMLLCFVFSGTNHSTEWYESDDGILIATTENGWTSKKVCLDWFTSNFIPATKAHADPTKPIVLI</sequence>
<dbReference type="OrthoDB" id="3265672at2759"/>
<name>A0A0D0DI24_9AGAM</name>
<reference evidence="2 3" key="1">
    <citation type="submission" date="2014-04" db="EMBL/GenBank/DDBJ databases">
        <authorList>
            <consortium name="DOE Joint Genome Institute"/>
            <person name="Kuo A."/>
            <person name="Kohler A."/>
            <person name="Jargeat P."/>
            <person name="Nagy L.G."/>
            <person name="Floudas D."/>
            <person name="Copeland A."/>
            <person name="Barry K.W."/>
            <person name="Cichocki N."/>
            <person name="Veneault-Fourrey C."/>
            <person name="LaButti K."/>
            <person name="Lindquist E.A."/>
            <person name="Lipzen A."/>
            <person name="Lundell T."/>
            <person name="Morin E."/>
            <person name="Murat C."/>
            <person name="Sun H."/>
            <person name="Tunlid A."/>
            <person name="Henrissat B."/>
            <person name="Grigoriev I.V."/>
            <person name="Hibbett D.S."/>
            <person name="Martin F."/>
            <person name="Nordberg H.P."/>
            <person name="Cantor M.N."/>
            <person name="Hua S.X."/>
        </authorList>
    </citation>
    <scope>NUCLEOTIDE SEQUENCE [LARGE SCALE GENOMIC DNA]</scope>
    <source>
        <strain evidence="2 3">Ve08.2h10</strain>
    </source>
</reference>
<dbReference type="InParanoid" id="A0A0D0DI24"/>
<dbReference type="EMBL" id="KN825851">
    <property type="protein sequence ID" value="KIK81174.1"/>
    <property type="molecule type" value="Genomic_DNA"/>
</dbReference>
<dbReference type="HOGENOM" id="CLU_013929_16_0_1"/>
<keyword evidence="3" id="KW-1185">Reference proteome</keyword>
<accession>A0A0D0DI24</accession>
<dbReference type="Proteomes" id="UP000054538">
    <property type="component" value="Unassembled WGS sequence"/>
</dbReference>
<feature type="non-terminal residue" evidence="2">
    <location>
        <position position="1"/>
    </location>
</feature>
<reference evidence="3" key="2">
    <citation type="submission" date="2015-01" db="EMBL/GenBank/DDBJ databases">
        <title>Evolutionary Origins and Diversification of the Mycorrhizal Mutualists.</title>
        <authorList>
            <consortium name="DOE Joint Genome Institute"/>
            <consortium name="Mycorrhizal Genomics Consortium"/>
            <person name="Kohler A."/>
            <person name="Kuo A."/>
            <person name="Nagy L.G."/>
            <person name="Floudas D."/>
            <person name="Copeland A."/>
            <person name="Barry K.W."/>
            <person name="Cichocki N."/>
            <person name="Veneault-Fourrey C."/>
            <person name="LaButti K."/>
            <person name="Lindquist E.A."/>
            <person name="Lipzen A."/>
            <person name="Lundell T."/>
            <person name="Morin E."/>
            <person name="Murat C."/>
            <person name="Riley R."/>
            <person name="Ohm R."/>
            <person name="Sun H."/>
            <person name="Tunlid A."/>
            <person name="Henrissat B."/>
            <person name="Grigoriev I.V."/>
            <person name="Hibbett D.S."/>
            <person name="Martin F."/>
        </authorList>
    </citation>
    <scope>NUCLEOTIDE SEQUENCE [LARGE SCALE GENOMIC DNA]</scope>
    <source>
        <strain evidence="3">Ve08.2h10</strain>
    </source>
</reference>
<dbReference type="AlphaFoldDB" id="A0A0D0DI24"/>
<gene>
    <name evidence="2" type="ORF">PAXRUDRAFT_97913</name>
</gene>